<dbReference type="InterPro" id="IPR025110">
    <property type="entry name" value="AMP-bd_C"/>
</dbReference>
<dbReference type="Pfam" id="PF00501">
    <property type="entry name" value="AMP-binding"/>
    <property type="match status" value="1"/>
</dbReference>
<dbReference type="EMBL" id="MU128957">
    <property type="protein sequence ID" value="KAF9514725.1"/>
    <property type="molecule type" value="Genomic_DNA"/>
</dbReference>
<comment type="caution">
    <text evidence="6">The sequence shown here is derived from an EMBL/GenBank/DDBJ whole genome shotgun (WGS) entry which is preliminary data.</text>
</comment>
<dbReference type="PANTHER" id="PTHR24096">
    <property type="entry name" value="LONG-CHAIN-FATTY-ACID--COA LIGASE"/>
    <property type="match status" value="1"/>
</dbReference>
<evidence type="ECO:0008006" key="8">
    <source>
        <dbReference type="Google" id="ProtNLM"/>
    </source>
</evidence>
<gene>
    <name evidence="6" type="ORF">BS47DRAFT_1342704</name>
</gene>
<keyword evidence="2" id="KW-0436">Ligase</keyword>
<evidence type="ECO:0000256" key="1">
    <source>
        <dbReference type="ARBA" id="ARBA00006432"/>
    </source>
</evidence>
<evidence type="ECO:0000256" key="3">
    <source>
        <dbReference type="SAM" id="Phobius"/>
    </source>
</evidence>
<evidence type="ECO:0000256" key="2">
    <source>
        <dbReference type="ARBA" id="ARBA00022598"/>
    </source>
</evidence>
<proteinExistence type="inferred from homology"/>
<dbReference type="Proteomes" id="UP000886523">
    <property type="component" value="Unassembled WGS sequence"/>
</dbReference>
<evidence type="ECO:0000313" key="7">
    <source>
        <dbReference type="Proteomes" id="UP000886523"/>
    </source>
</evidence>
<accession>A0A9P6B0G3</accession>
<dbReference type="Pfam" id="PF13193">
    <property type="entry name" value="AMP-binding_C"/>
    <property type="match status" value="1"/>
</dbReference>
<protein>
    <recommendedName>
        <fullName evidence="8">4-coumarate-CoA ligase</fullName>
    </recommendedName>
</protein>
<name>A0A9P6B0G3_9AGAM</name>
<feature type="transmembrane region" description="Helical" evidence="3">
    <location>
        <begin position="118"/>
        <end position="139"/>
    </location>
</feature>
<feature type="domain" description="AMP-dependent synthetase/ligase" evidence="4">
    <location>
        <begin position="34"/>
        <end position="414"/>
    </location>
</feature>
<dbReference type="InterPro" id="IPR045851">
    <property type="entry name" value="AMP-bd_C_sf"/>
</dbReference>
<dbReference type="AlphaFoldDB" id="A0A9P6B0G3"/>
<feature type="domain" description="AMP-binding enzyme C-terminal" evidence="5">
    <location>
        <begin position="466"/>
        <end position="550"/>
    </location>
</feature>
<evidence type="ECO:0000259" key="4">
    <source>
        <dbReference type="Pfam" id="PF00501"/>
    </source>
</evidence>
<keyword evidence="7" id="KW-1185">Reference proteome</keyword>
<sequence length="565" mass="62383">MPHQIIYNSPIPPVEVKSSAIFAYAFSEKTSRDHSPAFIDAASGTRISRLELYELSLQFAYALKQRGRARGEVAMIFSPNSLAWPPTFFGLLAAGLRVLMANSSCTPPELIHQLDDSAASIIFVHPTLFPLLLKAFKFLGISDRDARRRVVIMSYVDQDRADEKAAEIGPEWTRLRELFGKGGLHSEELFAGDQVHETALLCYSSGTTGLRKGVEITHNNIVSLITALPTYFPKGDPKTDISLAVMPIYHVYGLVILLWDFVTKVPEVIMPHFEPNLFAQTIEKYKVSRACIVPPILVVMSFHPAFENFDMSTLRVMLSGAAPMSDSLVQKVLARLANLGNTQIRLTQGYGLTETPAVIFLPLEDAVRKSGTIGKLHPHLQARLVDDDGNDIKPGPENWGELWIRGPNIMKGYLNNPEGTKNSITPGGWFKTGDIAVVDDEGFFSIVDRKTELIKYKGFQVPPADLEAVLLSNEDILDAGVIGVESVKDATELPRAYVVPRNAELLKDPKAAAAFGKEIQEWIKTKVADHKFLRGGVIIIDTVPKSASGKILRRTLRELAKKEAS</sequence>
<dbReference type="CDD" id="cd05911">
    <property type="entry name" value="Firefly_Luc_like"/>
    <property type="match status" value="1"/>
</dbReference>
<dbReference type="Gene3D" id="3.30.300.30">
    <property type="match status" value="1"/>
</dbReference>
<keyword evidence="3" id="KW-0812">Transmembrane</keyword>
<evidence type="ECO:0000259" key="5">
    <source>
        <dbReference type="Pfam" id="PF13193"/>
    </source>
</evidence>
<dbReference type="Gene3D" id="3.40.50.12780">
    <property type="entry name" value="N-terminal domain of ligase-like"/>
    <property type="match status" value="1"/>
</dbReference>
<organism evidence="6 7">
    <name type="scientific">Hydnum rufescens UP504</name>
    <dbReference type="NCBI Taxonomy" id="1448309"/>
    <lineage>
        <taxon>Eukaryota</taxon>
        <taxon>Fungi</taxon>
        <taxon>Dikarya</taxon>
        <taxon>Basidiomycota</taxon>
        <taxon>Agaricomycotina</taxon>
        <taxon>Agaricomycetes</taxon>
        <taxon>Cantharellales</taxon>
        <taxon>Hydnaceae</taxon>
        <taxon>Hydnum</taxon>
    </lineage>
</organism>
<dbReference type="OrthoDB" id="1898221at2759"/>
<keyword evidence="3" id="KW-1133">Transmembrane helix</keyword>
<comment type="similarity">
    <text evidence="1">Belongs to the ATP-dependent AMP-binding enzyme family.</text>
</comment>
<dbReference type="SUPFAM" id="SSF56801">
    <property type="entry name" value="Acetyl-CoA synthetase-like"/>
    <property type="match status" value="1"/>
</dbReference>
<dbReference type="InterPro" id="IPR042099">
    <property type="entry name" value="ANL_N_sf"/>
</dbReference>
<feature type="transmembrane region" description="Helical" evidence="3">
    <location>
        <begin position="73"/>
        <end position="98"/>
    </location>
</feature>
<dbReference type="InterPro" id="IPR000873">
    <property type="entry name" value="AMP-dep_synth/lig_dom"/>
</dbReference>
<dbReference type="GO" id="GO:0016405">
    <property type="term" value="F:CoA-ligase activity"/>
    <property type="evidence" value="ECO:0007669"/>
    <property type="project" value="TreeGrafter"/>
</dbReference>
<feature type="transmembrane region" description="Helical" evidence="3">
    <location>
        <begin position="241"/>
        <end position="262"/>
    </location>
</feature>
<reference evidence="6" key="1">
    <citation type="journal article" date="2020" name="Nat. Commun.">
        <title>Large-scale genome sequencing of mycorrhizal fungi provides insights into the early evolution of symbiotic traits.</title>
        <authorList>
            <person name="Miyauchi S."/>
            <person name="Kiss E."/>
            <person name="Kuo A."/>
            <person name="Drula E."/>
            <person name="Kohler A."/>
            <person name="Sanchez-Garcia M."/>
            <person name="Morin E."/>
            <person name="Andreopoulos B."/>
            <person name="Barry K.W."/>
            <person name="Bonito G."/>
            <person name="Buee M."/>
            <person name="Carver A."/>
            <person name="Chen C."/>
            <person name="Cichocki N."/>
            <person name="Clum A."/>
            <person name="Culley D."/>
            <person name="Crous P.W."/>
            <person name="Fauchery L."/>
            <person name="Girlanda M."/>
            <person name="Hayes R.D."/>
            <person name="Keri Z."/>
            <person name="LaButti K."/>
            <person name="Lipzen A."/>
            <person name="Lombard V."/>
            <person name="Magnuson J."/>
            <person name="Maillard F."/>
            <person name="Murat C."/>
            <person name="Nolan M."/>
            <person name="Ohm R.A."/>
            <person name="Pangilinan J."/>
            <person name="Pereira M.F."/>
            <person name="Perotto S."/>
            <person name="Peter M."/>
            <person name="Pfister S."/>
            <person name="Riley R."/>
            <person name="Sitrit Y."/>
            <person name="Stielow J.B."/>
            <person name="Szollosi G."/>
            <person name="Zifcakova L."/>
            <person name="Stursova M."/>
            <person name="Spatafora J.W."/>
            <person name="Tedersoo L."/>
            <person name="Vaario L.M."/>
            <person name="Yamada A."/>
            <person name="Yan M."/>
            <person name="Wang P."/>
            <person name="Xu J."/>
            <person name="Bruns T."/>
            <person name="Baldrian P."/>
            <person name="Vilgalys R."/>
            <person name="Dunand C."/>
            <person name="Henrissat B."/>
            <person name="Grigoriev I.V."/>
            <person name="Hibbett D."/>
            <person name="Nagy L.G."/>
            <person name="Martin F.M."/>
        </authorList>
    </citation>
    <scope>NUCLEOTIDE SEQUENCE</scope>
    <source>
        <strain evidence="6">UP504</strain>
    </source>
</reference>
<dbReference type="PANTHER" id="PTHR24096:SF149">
    <property type="entry name" value="AMP-BINDING DOMAIN-CONTAINING PROTEIN-RELATED"/>
    <property type="match status" value="1"/>
</dbReference>
<keyword evidence="3" id="KW-0472">Membrane</keyword>
<evidence type="ECO:0000313" key="6">
    <source>
        <dbReference type="EMBL" id="KAF9514725.1"/>
    </source>
</evidence>